<reference evidence="1 3" key="1">
    <citation type="journal article" date="2012" name="Nature">
        <title>Algal genomes reveal evolutionary mosaicism and the fate of nucleomorphs.</title>
        <authorList>
            <consortium name="DOE Joint Genome Institute"/>
            <person name="Curtis B.A."/>
            <person name="Tanifuji G."/>
            <person name="Burki F."/>
            <person name="Gruber A."/>
            <person name="Irimia M."/>
            <person name="Maruyama S."/>
            <person name="Arias M.C."/>
            <person name="Ball S.G."/>
            <person name="Gile G.H."/>
            <person name="Hirakawa Y."/>
            <person name="Hopkins J.F."/>
            <person name="Kuo A."/>
            <person name="Rensing S.A."/>
            <person name="Schmutz J."/>
            <person name="Symeonidi A."/>
            <person name="Elias M."/>
            <person name="Eveleigh R.J."/>
            <person name="Herman E.K."/>
            <person name="Klute M.J."/>
            <person name="Nakayama T."/>
            <person name="Obornik M."/>
            <person name="Reyes-Prieto A."/>
            <person name="Armbrust E.V."/>
            <person name="Aves S.J."/>
            <person name="Beiko R.G."/>
            <person name="Coutinho P."/>
            <person name="Dacks J.B."/>
            <person name="Durnford D.G."/>
            <person name="Fast N.M."/>
            <person name="Green B.R."/>
            <person name="Grisdale C.J."/>
            <person name="Hempel F."/>
            <person name="Henrissat B."/>
            <person name="Hoppner M.P."/>
            <person name="Ishida K."/>
            <person name="Kim E."/>
            <person name="Koreny L."/>
            <person name="Kroth P.G."/>
            <person name="Liu Y."/>
            <person name="Malik S.B."/>
            <person name="Maier U.G."/>
            <person name="McRose D."/>
            <person name="Mock T."/>
            <person name="Neilson J.A."/>
            <person name="Onodera N.T."/>
            <person name="Poole A.M."/>
            <person name="Pritham E.J."/>
            <person name="Richards T.A."/>
            <person name="Rocap G."/>
            <person name="Roy S.W."/>
            <person name="Sarai C."/>
            <person name="Schaack S."/>
            <person name="Shirato S."/>
            <person name="Slamovits C.H."/>
            <person name="Spencer D.F."/>
            <person name="Suzuki S."/>
            <person name="Worden A.Z."/>
            <person name="Zauner S."/>
            <person name="Barry K."/>
            <person name="Bell C."/>
            <person name="Bharti A.K."/>
            <person name="Crow J.A."/>
            <person name="Grimwood J."/>
            <person name="Kramer R."/>
            <person name="Lindquist E."/>
            <person name="Lucas S."/>
            <person name="Salamov A."/>
            <person name="McFadden G.I."/>
            <person name="Lane C.E."/>
            <person name="Keeling P.J."/>
            <person name="Gray M.W."/>
            <person name="Grigoriev I.V."/>
            <person name="Archibald J.M."/>
        </authorList>
    </citation>
    <scope>NUCLEOTIDE SEQUENCE</scope>
    <source>
        <strain evidence="1 3">CCMP2712</strain>
    </source>
</reference>
<dbReference type="STRING" id="905079.L1IKU5"/>
<protein>
    <submittedName>
        <fullName evidence="1 2">Uncharacterized protein</fullName>
    </submittedName>
</protein>
<name>L1IKU5_GUITC</name>
<dbReference type="Proteomes" id="UP000011087">
    <property type="component" value="Unassembled WGS sequence"/>
</dbReference>
<dbReference type="GeneID" id="17293686"/>
<evidence type="ECO:0000313" key="2">
    <source>
        <dbReference type="EnsemblProtists" id="EKX36868"/>
    </source>
</evidence>
<dbReference type="HOGENOM" id="CLU_1126279_0_0_1"/>
<dbReference type="KEGG" id="gtt:GUITHDRAFT_116891"/>
<evidence type="ECO:0000313" key="3">
    <source>
        <dbReference type="Proteomes" id="UP000011087"/>
    </source>
</evidence>
<reference evidence="3" key="2">
    <citation type="submission" date="2012-11" db="EMBL/GenBank/DDBJ databases">
        <authorList>
            <person name="Kuo A."/>
            <person name="Curtis B.A."/>
            <person name="Tanifuji G."/>
            <person name="Burki F."/>
            <person name="Gruber A."/>
            <person name="Irimia M."/>
            <person name="Maruyama S."/>
            <person name="Arias M.C."/>
            <person name="Ball S.G."/>
            <person name="Gile G.H."/>
            <person name="Hirakawa Y."/>
            <person name="Hopkins J.F."/>
            <person name="Rensing S.A."/>
            <person name="Schmutz J."/>
            <person name="Symeonidi A."/>
            <person name="Elias M."/>
            <person name="Eveleigh R.J."/>
            <person name="Herman E.K."/>
            <person name="Klute M.J."/>
            <person name="Nakayama T."/>
            <person name="Obornik M."/>
            <person name="Reyes-Prieto A."/>
            <person name="Armbrust E.V."/>
            <person name="Aves S.J."/>
            <person name="Beiko R.G."/>
            <person name="Coutinho P."/>
            <person name="Dacks J.B."/>
            <person name="Durnford D.G."/>
            <person name="Fast N.M."/>
            <person name="Green B.R."/>
            <person name="Grisdale C."/>
            <person name="Hempe F."/>
            <person name="Henrissat B."/>
            <person name="Hoppner M.P."/>
            <person name="Ishida K.-I."/>
            <person name="Kim E."/>
            <person name="Koreny L."/>
            <person name="Kroth P.G."/>
            <person name="Liu Y."/>
            <person name="Malik S.-B."/>
            <person name="Maier U.G."/>
            <person name="McRose D."/>
            <person name="Mock T."/>
            <person name="Neilson J.A."/>
            <person name="Onodera N.T."/>
            <person name="Poole A.M."/>
            <person name="Pritham E.J."/>
            <person name="Richards T.A."/>
            <person name="Rocap G."/>
            <person name="Roy S.W."/>
            <person name="Sarai C."/>
            <person name="Schaack S."/>
            <person name="Shirato S."/>
            <person name="Slamovits C.H."/>
            <person name="Spencer D.F."/>
            <person name="Suzuki S."/>
            <person name="Worden A.Z."/>
            <person name="Zauner S."/>
            <person name="Barry K."/>
            <person name="Bell C."/>
            <person name="Bharti A.K."/>
            <person name="Crow J.A."/>
            <person name="Grimwood J."/>
            <person name="Kramer R."/>
            <person name="Lindquist E."/>
            <person name="Lucas S."/>
            <person name="Salamov A."/>
            <person name="McFadden G.I."/>
            <person name="Lane C.E."/>
            <person name="Keeling P.J."/>
            <person name="Gray M.W."/>
            <person name="Grigoriev I.V."/>
            <person name="Archibald J.M."/>
        </authorList>
    </citation>
    <scope>NUCLEOTIDE SEQUENCE</scope>
    <source>
        <strain evidence="3">CCMP2712</strain>
    </source>
</reference>
<dbReference type="EnsemblProtists" id="EKX36868">
    <property type="protein sequence ID" value="EKX36868"/>
    <property type="gene ID" value="GUITHDRAFT_116891"/>
</dbReference>
<dbReference type="RefSeq" id="XP_005823848.1">
    <property type="nucleotide sequence ID" value="XM_005823791.1"/>
</dbReference>
<dbReference type="AlphaFoldDB" id="L1IKU5"/>
<dbReference type="PANTHER" id="PTHR39211:SF1">
    <property type="entry name" value="ABNORMAL SPINDLE-LIKE MICROCEPHALY-ASSOCIATED PROTEIN ASH DOMAIN-CONTAINING PROTEIN"/>
    <property type="match status" value="1"/>
</dbReference>
<dbReference type="PANTHER" id="PTHR39211">
    <property type="entry name" value="CHROMOSOME 7, WHOLE GENOME SHOTGUN SEQUENCE"/>
    <property type="match status" value="1"/>
</dbReference>
<proteinExistence type="predicted"/>
<accession>L1IKU5</accession>
<reference evidence="2" key="3">
    <citation type="submission" date="2016-03" db="UniProtKB">
        <authorList>
            <consortium name="EnsemblProtists"/>
        </authorList>
    </citation>
    <scope>IDENTIFICATION</scope>
</reference>
<organism evidence="1">
    <name type="scientific">Guillardia theta (strain CCMP2712)</name>
    <name type="common">Cryptophyte</name>
    <dbReference type="NCBI Taxonomy" id="905079"/>
    <lineage>
        <taxon>Eukaryota</taxon>
        <taxon>Cryptophyceae</taxon>
        <taxon>Pyrenomonadales</taxon>
        <taxon>Geminigeraceae</taxon>
        <taxon>Guillardia</taxon>
    </lineage>
</organism>
<keyword evidence="3" id="KW-1185">Reference proteome</keyword>
<gene>
    <name evidence="1" type="ORF">GUITHDRAFT_116891</name>
</gene>
<dbReference type="PaxDb" id="55529-EKX36868"/>
<dbReference type="OrthoDB" id="252265at2759"/>
<dbReference type="EMBL" id="JH993066">
    <property type="protein sequence ID" value="EKX36868.1"/>
    <property type="molecule type" value="Genomic_DNA"/>
</dbReference>
<sequence>MLDVDVGAVLDLGKVTSNGNHVLRAIKIRNHGEGPMLVHLSSDRPQEISFQLHNDNLPDSDSSSSASLGAENDFNQLFNTIGIIHELQIPARSEQRVVLTYLPARYDWENQDDALSSKQTIIGGQRDAVSLTSSKSVIGPVSGTVNSPVSVSGTLNFTGKILGGGSTEGGEIHTCSVRLLAQVCKSVLALQPTEIMLSSCVPGGIYYRDFTLLNLSNIPLYFSMILSPATSQAVANKTLKLSEKPRK</sequence>
<evidence type="ECO:0000313" key="1">
    <source>
        <dbReference type="EMBL" id="EKX36868.1"/>
    </source>
</evidence>